<dbReference type="AlphaFoldDB" id="A0A1E4SSJ7"/>
<dbReference type="EMBL" id="KV453895">
    <property type="protein sequence ID" value="ODV82493.1"/>
    <property type="molecule type" value="Genomic_DNA"/>
</dbReference>
<evidence type="ECO:0000256" key="1">
    <source>
        <dbReference type="SAM" id="SignalP"/>
    </source>
</evidence>
<keyword evidence="3" id="KW-1185">Reference proteome</keyword>
<reference evidence="3" key="1">
    <citation type="submission" date="2016-04" db="EMBL/GenBank/DDBJ databases">
        <title>Comparative genomics of biotechnologically important yeasts.</title>
        <authorList>
            <consortium name="DOE Joint Genome Institute"/>
            <person name="Riley R."/>
            <person name="Haridas S."/>
            <person name="Wolfe K.H."/>
            <person name="Lopes M.R."/>
            <person name="Hittinger C.T."/>
            <person name="Goker M."/>
            <person name="Salamov A."/>
            <person name="Wisecaver J."/>
            <person name="Long T.M."/>
            <person name="Aerts A.L."/>
            <person name="Barry K."/>
            <person name="Choi C."/>
            <person name="Clum A."/>
            <person name="Coughlan A.Y."/>
            <person name="Deshpande S."/>
            <person name="Douglass A.P."/>
            <person name="Hanson S.J."/>
            <person name="Klenk H.-P."/>
            <person name="Labutti K."/>
            <person name="Lapidus A."/>
            <person name="Lindquist E."/>
            <person name="Lipzen A."/>
            <person name="Meier-Kolthoff J.P."/>
            <person name="Ohm R.A."/>
            <person name="Otillar R.P."/>
            <person name="Pangilinan J."/>
            <person name="Peng Y."/>
            <person name="Rokas A."/>
            <person name="Rosa C.A."/>
            <person name="Scheuner C."/>
            <person name="Sibirny A.A."/>
            <person name="Slot J.C."/>
            <person name="Stielow J.B."/>
            <person name="Sun H."/>
            <person name="Kurtzman C.P."/>
            <person name="Blackwell M."/>
            <person name="Grigoriev I.V."/>
            <person name="Jeffries T.W."/>
        </authorList>
    </citation>
    <scope>NUCLEOTIDE SEQUENCE [LARGE SCALE GENOMIC DNA]</scope>
    <source>
        <strain evidence="3">NRRL YB-2248</strain>
    </source>
</reference>
<dbReference type="Proteomes" id="UP000094801">
    <property type="component" value="Unassembled WGS sequence"/>
</dbReference>
<evidence type="ECO:0000313" key="2">
    <source>
        <dbReference type="EMBL" id="ODV82493.1"/>
    </source>
</evidence>
<evidence type="ECO:0000313" key="3">
    <source>
        <dbReference type="Proteomes" id="UP000094801"/>
    </source>
</evidence>
<accession>A0A1E4SSJ7</accession>
<name>A0A1E4SSJ7_9ASCO</name>
<organism evidence="2 3">
    <name type="scientific">[Candida] arabinofermentans NRRL YB-2248</name>
    <dbReference type="NCBI Taxonomy" id="983967"/>
    <lineage>
        <taxon>Eukaryota</taxon>
        <taxon>Fungi</taxon>
        <taxon>Dikarya</taxon>
        <taxon>Ascomycota</taxon>
        <taxon>Saccharomycotina</taxon>
        <taxon>Pichiomycetes</taxon>
        <taxon>Pichiales</taxon>
        <taxon>Pichiaceae</taxon>
        <taxon>Ogataea</taxon>
        <taxon>Ogataea/Candida clade</taxon>
    </lineage>
</organism>
<proteinExistence type="predicted"/>
<feature type="chain" id="PRO_5012045891" evidence="1">
    <location>
        <begin position="16"/>
        <end position="82"/>
    </location>
</feature>
<protein>
    <submittedName>
        <fullName evidence="2">Uncharacterized protein</fullName>
    </submittedName>
</protein>
<feature type="signal peptide" evidence="1">
    <location>
        <begin position="1"/>
        <end position="15"/>
    </location>
</feature>
<sequence>MQLALTVALVDLCGSVTFPSLLQTFGALFELLTDVDATHDKLGDFKMNDFSYFKANDELMALWLLASILNNSVEVERVLAEG</sequence>
<gene>
    <name evidence="2" type="ORF">CANARDRAFT_10511</name>
</gene>
<keyword evidence="1" id="KW-0732">Signal</keyword>